<evidence type="ECO:0000256" key="5">
    <source>
        <dbReference type="SAM" id="Phobius"/>
    </source>
</evidence>
<dbReference type="Proteomes" id="UP001211907">
    <property type="component" value="Unassembled WGS sequence"/>
</dbReference>
<feature type="transmembrane region" description="Helical" evidence="5">
    <location>
        <begin position="265"/>
        <end position="283"/>
    </location>
</feature>
<keyword evidence="2 5" id="KW-0812">Transmembrane</keyword>
<gene>
    <name evidence="6" type="ORF">HK100_005964</name>
</gene>
<evidence type="ECO:0000256" key="2">
    <source>
        <dbReference type="ARBA" id="ARBA00022692"/>
    </source>
</evidence>
<protein>
    <submittedName>
        <fullName evidence="6">Uncharacterized protein</fullName>
    </submittedName>
</protein>
<feature type="transmembrane region" description="Helical" evidence="5">
    <location>
        <begin position="21"/>
        <end position="43"/>
    </location>
</feature>
<comment type="caution">
    <text evidence="6">The sequence shown here is derived from an EMBL/GenBank/DDBJ whole genome shotgun (WGS) entry which is preliminary data.</text>
</comment>
<feature type="transmembrane region" description="Helical" evidence="5">
    <location>
        <begin position="189"/>
        <end position="212"/>
    </location>
</feature>
<name>A0AAD5T7C6_9FUNG</name>
<keyword evidence="3 5" id="KW-1133">Transmembrane helix</keyword>
<proteinExistence type="predicted"/>
<feature type="transmembrane region" description="Helical" evidence="5">
    <location>
        <begin position="55"/>
        <end position="75"/>
    </location>
</feature>
<accession>A0AAD5T7C6</accession>
<evidence type="ECO:0000313" key="7">
    <source>
        <dbReference type="Proteomes" id="UP001211907"/>
    </source>
</evidence>
<dbReference type="AlphaFoldDB" id="A0AAD5T7C6"/>
<dbReference type="EMBL" id="JADGJH010000277">
    <property type="protein sequence ID" value="KAJ3131838.1"/>
    <property type="molecule type" value="Genomic_DNA"/>
</dbReference>
<feature type="transmembrane region" description="Helical" evidence="5">
    <location>
        <begin position="141"/>
        <end position="169"/>
    </location>
</feature>
<evidence type="ECO:0000313" key="6">
    <source>
        <dbReference type="EMBL" id="KAJ3131838.1"/>
    </source>
</evidence>
<organism evidence="6 7">
    <name type="scientific">Physocladia obscura</name>
    <dbReference type="NCBI Taxonomy" id="109957"/>
    <lineage>
        <taxon>Eukaryota</taxon>
        <taxon>Fungi</taxon>
        <taxon>Fungi incertae sedis</taxon>
        <taxon>Chytridiomycota</taxon>
        <taxon>Chytridiomycota incertae sedis</taxon>
        <taxon>Chytridiomycetes</taxon>
        <taxon>Chytridiales</taxon>
        <taxon>Chytriomycetaceae</taxon>
        <taxon>Physocladia</taxon>
    </lineage>
</organism>
<reference evidence="6" key="1">
    <citation type="submission" date="2020-05" db="EMBL/GenBank/DDBJ databases">
        <title>Phylogenomic resolution of chytrid fungi.</title>
        <authorList>
            <person name="Stajich J.E."/>
            <person name="Amses K."/>
            <person name="Simmons R."/>
            <person name="Seto K."/>
            <person name="Myers J."/>
            <person name="Bonds A."/>
            <person name="Quandt C.A."/>
            <person name="Barry K."/>
            <person name="Liu P."/>
            <person name="Grigoriev I."/>
            <person name="Longcore J.E."/>
            <person name="James T.Y."/>
        </authorList>
    </citation>
    <scope>NUCLEOTIDE SEQUENCE</scope>
    <source>
        <strain evidence="6">JEL0513</strain>
    </source>
</reference>
<dbReference type="SMART" id="SM01417">
    <property type="entry name" value="Solute_trans_a"/>
    <property type="match status" value="1"/>
</dbReference>
<evidence type="ECO:0000256" key="1">
    <source>
        <dbReference type="ARBA" id="ARBA00004141"/>
    </source>
</evidence>
<keyword evidence="7" id="KW-1185">Reference proteome</keyword>
<feature type="transmembrane region" description="Helical" evidence="5">
    <location>
        <begin position="95"/>
        <end position="120"/>
    </location>
</feature>
<dbReference type="InterPro" id="IPR005178">
    <property type="entry name" value="Ostalpha/TMEM184C"/>
</dbReference>
<dbReference type="GO" id="GO:0016020">
    <property type="term" value="C:membrane"/>
    <property type="evidence" value="ECO:0007669"/>
    <property type="project" value="UniProtKB-SubCell"/>
</dbReference>
<dbReference type="Pfam" id="PF03619">
    <property type="entry name" value="Solute_trans_a"/>
    <property type="match status" value="1"/>
</dbReference>
<evidence type="ECO:0000256" key="3">
    <source>
        <dbReference type="ARBA" id="ARBA00022989"/>
    </source>
</evidence>
<feature type="transmembrane region" description="Helical" evidence="5">
    <location>
        <begin position="224"/>
        <end position="245"/>
    </location>
</feature>
<comment type="subcellular location">
    <subcellularLocation>
        <location evidence="1">Membrane</location>
        <topology evidence="1">Multi-pass membrane protein</topology>
    </subcellularLocation>
</comment>
<evidence type="ECO:0000256" key="4">
    <source>
        <dbReference type="ARBA" id="ARBA00023136"/>
    </source>
</evidence>
<sequence>MTTKNCQSLNSVGFYLSLSDWPFIVASISALLATIIAFTAITLHVFHLSAPHQQIHIICIILMVPVYQILSWSAFSIAEGHRAENIIMIRDSYDAIIIFAFHQLLLAYIGPTAAVVSARFKELPPMELKFLFKSFTIYPSSPGYLTIANFLVLQFVFLKLGMTFVNLVLQVGLDNCSDVTNLKYGNTWYIANQFVSLPTAIAGIAALYQPVCDDMAQHKAIQKFIAVKGVIFFGFIQDIVLLVLAKDGKIPMESNGIWTLTRIEAFATCLEVLVLSVLLTVYFSHSEYCLDEQVESGIETIGDNISAIQSPKQTFWFLQE</sequence>
<dbReference type="PANTHER" id="PTHR23423">
    <property type="entry name" value="ORGANIC SOLUTE TRANSPORTER-RELATED"/>
    <property type="match status" value="1"/>
</dbReference>
<keyword evidence="4 5" id="KW-0472">Membrane</keyword>